<dbReference type="Proteomes" id="UP000193870">
    <property type="component" value="Unassembled WGS sequence"/>
</dbReference>
<dbReference type="AlphaFoldDB" id="A0A1Y5RKX4"/>
<evidence type="ECO:0000256" key="2">
    <source>
        <dbReference type="ARBA" id="ARBA00022643"/>
    </source>
</evidence>
<evidence type="ECO:0000256" key="1">
    <source>
        <dbReference type="ARBA" id="ARBA00022630"/>
    </source>
</evidence>
<keyword evidence="5" id="KW-0808">Transferase</keyword>
<evidence type="ECO:0000313" key="5">
    <source>
        <dbReference type="EMBL" id="SLN18924.1"/>
    </source>
</evidence>
<dbReference type="EC" id="2.7.13.3" evidence="5"/>
<name>A0A1Y5RKX4_9RHOB</name>
<gene>
    <name evidence="5" type="ORF">PAM7066_00631</name>
</gene>
<dbReference type="EMBL" id="FWFV01000001">
    <property type="protein sequence ID" value="SLN18924.1"/>
    <property type="molecule type" value="Genomic_DNA"/>
</dbReference>
<sequence length="177" mass="19721">MVAELPDKLRDYILRSGVALAVSTADGDVPLTLVNQRFCDLTGYAREDVEGHNCRFLQGPATDDASRAALHDFVHDPAQNDGRFIVLNYRKDGLAFHNLVFMTRLRNREGRARFILASQFDMTTAQQRKGLRSNDETLSRDLADLKMMGQQFGLAMEASAASISNSIAMLARLNLDE</sequence>
<evidence type="ECO:0000313" key="6">
    <source>
        <dbReference type="Proteomes" id="UP000193870"/>
    </source>
</evidence>
<dbReference type="CDD" id="cd00130">
    <property type="entry name" value="PAS"/>
    <property type="match status" value="1"/>
</dbReference>
<keyword evidence="6" id="KW-1185">Reference proteome</keyword>
<reference evidence="5 6" key="1">
    <citation type="submission" date="2017-03" db="EMBL/GenBank/DDBJ databases">
        <authorList>
            <person name="Afonso C.L."/>
            <person name="Miller P.J."/>
            <person name="Scott M.A."/>
            <person name="Spackman E."/>
            <person name="Goraichik I."/>
            <person name="Dimitrov K.M."/>
            <person name="Suarez D.L."/>
            <person name="Swayne D.E."/>
        </authorList>
    </citation>
    <scope>NUCLEOTIDE SEQUENCE [LARGE SCALE GENOMIC DNA]</scope>
    <source>
        <strain evidence="5 6">CECT 7066</strain>
    </source>
</reference>
<dbReference type="Pfam" id="PF13426">
    <property type="entry name" value="PAS_9"/>
    <property type="match status" value="1"/>
</dbReference>
<dbReference type="STRING" id="315423.SAMN04488020_101630"/>
<dbReference type="InterPro" id="IPR035965">
    <property type="entry name" value="PAS-like_dom_sf"/>
</dbReference>
<keyword evidence="3" id="KW-0157">Chromophore</keyword>
<accession>A0A1Y5RKX4</accession>
<dbReference type="PANTHER" id="PTHR47429:SF2">
    <property type="entry name" value="PROTEIN TWIN LOV 1"/>
    <property type="match status" value="1"/>
</dbReference>
<evidence type="ECO:0000256" key="3">
    <source>
        <dbReference type="ARBA" id="ARBA00022991"/>
    </source>
</evidence>
<organism evidence="5 6">
    <name type="scientific">Palleronia marisminoris</name>
    <dbReference type="NCBI Taxonomy" id="315423"/>
    <lineage>
        <taxon>Bacteria</taxon>
        <taxon>Pseudomonadati</taxon>
        <taxon>Pseudomonadota</taxon>
        <taxon>Alphaproteobacteria</taxon>
        <taxon>Rhodobacterales</taxon>
        <taxon>Roseobacteraceae</taxon>
        <taxon>Palleronia</taxon>
    </lineage>
</organism>
<dbReference type="PANTHER" id="PTHR47429">
    <property type="entry name" value="PROTEIN TWIN LOV 1"/>
    <property type="match status" value="1"/>
</dbReference>
<dbReference type="GO" id="GO:0004673">
    <property type="term" value="F:protein histidine kinase activity"/>
    <property type="evidence" value="ECO:0007669"/>
    <property type="project" value="UniProtKB-EC"/>
</dbReference>
<keyword evidence="1" id="KW-0285">Flavoprotein</keyword>
<dbReference type="OrthoDB" id="489241at2"/>
<protein>
    <submittedName>
        <fullName evidence="5">Blue-light-activated histidine kinase 1</fullName>
        <ecNumber evidence="5">2.7.13.3</ecNumber>
    </submittedName>
</protein>
<proteinExistence type="predicted"/>
<dbReference type="InterPro" id="IPR000014">
    <property type="entry name" value="PAS"/>
</dbReference>
<keyword evidence="5" id="KW-0418">Kinase</keyword>
<dbReference type="Gene3D" id="3.30.450.20">
    <property type="entry name" value="PAS domain"/>
    <property type="match status" value="1"/>
</dbReference>
<evidence type="ECO:0000259" key="4">
    <source>
        <dbReference type="Pfam" id="PF13426"/>
    </source>
</evidence>
<feature type="domain" description="PAS" evidence="4">
    <location>
        <begin position="26"/>
        <end position="123"/>
    </location>
</feature>
<keyword evidence="2" id="KW-0288">FMN</keyword>
<dbReference type="NCBIfam" id="TIGR00229">
    <property type="entry name" value="sensory_box"/>
    <property type="match status" value="1"/>
</dbReference>
<dbReference type="SUPFAM" id="SSF55785">
    <property type="entry name" value="PYP-like sensor domain (PAS domain)"/>
    <property type="match status" value="1"/>
</dbReference>